<dbReference type="PANTHER" id="PTHR10185">
    <property type="entry name" value="PHOSPHOLIPASE D - RELATED"/>
    <property type="match status" value="1"/>
</dbReference>
<feature type="domain" description="PLD phosphodiesterase" evidence="1">
    <location>
        <begin position="159"/>
        <end position="186"/>
    </location>
</feature>
<dbReference type="InterPro" id="IPR025202">
    <property type="entry name" value="PLD-like_dom"/>
</dbReference>
<dbReference type="PROSITE" id="PS50035">
    <property type="entry name" value="PLD"/>
    <property type="match status" value="2"/>
</dbReference>
<accession>A0ABV2JNY4</accession>
<dbReference type="InterPro" id="IPR001736">
    <property type="entry name" value="PLipase_D/transphosphatidylase"/>
</dbReference>
<dbReference type="InterPro" id="IPR050874">
    <property type="entry name" value="Diverse_PLD-related"/>
</dbReference>
<dbReference type="PANTHER" id="PTHR10185:SF17">
    <property type="entry name" value="GM01519P-RELATED"/>
    <property type="match status" value="1"/>
</dbReference>
<gene>
    <name evidence="2" type="ORF">ABIC75_000250</name>
</gene>
<evidence type="ECO:0000313" key="3">
    <source>
        <dbReference type="Proteomes" id="UP001549184"/>
    </source>
</evidence>
<organism evidence="2 3">
    <name type="scientific">Dyella japonica</name>
    <dbReference type="NCBI Taxonomy" id="231455"/>
    <lineage>
        <taxon>Bacteria</taxon>
        <taxon>Pseudomonadati</taxon>
        <taxon>Pseudomonadota</taxon>
        <taxon>Gammaproteobacteria</taxon>
        <taxon>Lysobacterales</taxon>
        <taxon>Rhodanobacteraceae</taxon>
        <taxon>Dyella</taxon>
    </lineage>
</organism>
<dbReference type="Proteomes" id="UP001549184">
    <property type="component" value="Unassembled WGS sequence"/>
</dbReference>
<evidence type="ECO:0000259" key="1">
    <source>
        <dbReference type="PROSITE" id="PS50035"/>
    </source>
</evidence>
<dbReference type="Pfam" id="PF13091">
    <property type="entry name" value="PLDc_2"/>
    <property type="match status" value="2"/>
</dbReference>
<dbReference type="Gene3D" id="3.30.870.10">
    <property type="entry name" value="Endonuclease Chain A"/>
    <property type="match status" value="2"/>
</dbReference>
<protein>
    <submittedName>
        <fullName evidence="2">Phosphatidylserine/phosphatidylglycerophosphate/ cardiolipin synthase-like enzyme</fullName>
    </submittedName>
</protein>
<comment type="caution">
    <text evidence="2">The sequence shown here is derived from an EMBL/GenBank/DDBJ whole genome shotgun (WGS) entry which is preliminary data.</text>
</comment>
<dbReference type="SMART" id="SM00155">
    <property type="entry name" value="PLDc"/>
    <property type="match status" value="2"/>
</dbReference>
<keyword evidence="3" id="KW-1185">Reference proteome</keyword>
<evidence type="ECO:0000313" key="2">
    <source>
        <dbReference type="EMBL" id="MET3650548.1"/>
    </source>
</evidence>
<dbReference type="EMBL" id="JBEPMU010000001">
    <property type="protein sequence ID" value="MET3650548.1"/>
    <property type="molecule type" value="Genomic_DNA"/>
</dbReference>
<proteinExistence type="predicted"/>
<reference evidence="2 3" key="1">
    <citation type="submission" date="2024-06" db="EMBL/GenBank/DDBJ databases">
        <title>Sorghum-associated microbial communities from plants grown in Nebraska, USA.</title>
        <authorList>
            <person name="Schachtman D."/>
        </authorList>
    </citation>
    <scope>NUCLEOTIDE SEQUENCE [LARGE SCALE GENOMIC DNA]</scope>
    <source>
        <strain evidence="2 3">1073</strain>
    </source>
</reference>
<feature type="domain" description="PLD phosphodiesterase" evidence="1">
    <location>
        <begin position="367"/>
        <end position="394"/>
    </location>
</feature>
<dbReference type="SUPFAM" id="SSF56024">
    <property type="entry name" value="Phospholipase D/nuclease"/>
    <property type="match status" value="2"/>
</dbReference>
<name>A0ABV2JNY4_9GAMM</name>
<sequence>MKQSQTKKPFCWGLPRPRSVGSATLKLACACMGLGFSAMSIVAAKPVPRSPEADFQIVESVPEATSYGEPGVPRTQAIWLQMIRSAHKSIDVAAFYISDKPGGGALSPVLDALAERASAGVAVRVLVDHTFLKNNQEGVDRLRQVPGITIRVLPVDELTGGVLHAKYMVIDDEAVFIGSQNWDWRALEQIHEIGARIRNERFAKTVEASFEFDWQLAGHPDLPKAAQAAQASPDFTPVTEDNPVILNDGGASPITAFPAFSPSSLMPAWVSGEEVALIHMINASQHVMRIQVMTLSAIKQYGAKGWWSNLDTAIRDAAARGVDVRIIVGDWSLGEPTQSYLKSLASLPNITVKFSRVPPSPSGFIPYARVEHAKYAVADDDKSFIGTGNWEWSYFHTTVDVSVRVNGRSPASTLTSIFDRDWSGGYVTTIVPGENYSAPRTH</sequence>
<dbReference type="CDD" id="cd09107">
    <property type="entry name" value="PLDc_vPLD3_4_5_like_2"/>
    <property type="match status" value="1"/>
</dbReference>
<dbReference type="RefSeq" id="WP_354012044.1">
    <property type="nucleotide sequence ID" value="NZ_JBEPMU010000001.1"/>
</dbReference>